<evidence type="ECO:0000313" key="2">
    <source>
        <dbReference type="EMBL" id="GBM00681.1"/>
    </source>
</evidence>
<feature type="compositionally biased region" description="Basic and acidic residues" evidence="1">
    <location>
        <begin position="69"/>
        <end position="81"/>
    </location>
</feature>
<keyword evidence="3" id="KW-1185">Reference proteome</keyword>
<reference evidence="2 3" key="1">
    <citation type="journal article" date="2019" name="Sci. Rep.">
        <title>Orb-weaving spider Araneus ventricosus genome elucidates the spidroin gene catalogue.</title>
        <authorList>
            <person name="Kono N."/>
            <person name="Nakamura H."/>
            <person name="Ohtoshi R."/>
            <person name="Moran D.A.P."/>
            <person name="Shinohara A."/>
            <person name="Yoshida Y."/>
            <person name="Fujiwara M."/>
            <person name="Mori M."/>
            <person name="Tomita M."/>
            <person name="Arakawa K."/>
        </authorList>
    </citation>
    <scope>NUCLEOTIDE SEQUENCE [LARGE SCALE GENOMIC DNA]</scope>
</reference>
<name>A0A4Y2C8B0_ARAVE</name>
<evidence type="ECO:0000256" key="1">
    <source>
        <dbReference type="SAM" id="MobiDB-lite"/>
    </source>
</evidence>
<dbReference type="OrthoDB" id="6764275at2759"/>
<feature type="compositionally biased region" description="Polar residues" evidence="1">
    <location>
        <begin position="56"/>
        <end position="68"/>
    </location>
</feature>
<dbReference type="Gene3D" id="3.30.420.10">
    <property type="entry name" value="Ribonuclease H-like superfamily/Ribonuclease H"/>
    <property type="match status" value="1"/>
</dbReference>
<protein>
    <submittedName>
        <fullName evidence="2">Uncharacterized protein</fullName>
    </submittedName>
</protein>
<evidence type="ECO:0000313" key="3">
    <source>
        <dbReference type="Proteomes" id="UP000499080"/>
    </source>
</evidence>
<dbReference type="Proteomes" id="UP000499080">
    <property type="component" value="Unassembled WGS sequence"/>
</dbReference>
<dbReference type="InterPro" id="IPR036397">
    <property type="entry name" value="RNaseH_sf"/>
</dbReference>
<feature type="region of interest" description="Disordered" evidence="1">
    <location>
        <begin position="54"/>
        <end position="81"/>
    </location>
</feature>
<organism evidence="2 3">
    <name type="scientific">Araneus ventricosus</name>
    <name type="common">Orbweaver spider</name>
    <name type="synonym">Epeira ventricosa</name>
    <dbReference type="NCBI Taxonomy" id="182803"/>
    <lineage>
        <taxon>Eukaryota</taxon>
        <taxon>Metazoa</taxon>
        <taxon>Ecdysozoa</taxon>
        <taxon>Arthropoda</taxon>
        <taxon>Chelicerata</taxon>
        <taxon>Arachnida</taxon>
        <taxon>Araneae</taxon>
        <taxon>Araneomorphae</taxon>
        <taxon>Entelegynae</taxon>
        <taxon>Araneoidea</taxon>
        <taxon>Araneidae</taxon>
        <taxon>Araneus</taxon>
    </lineage>
</organism>
<gene>
    <name evidence="2" type="ORF">AVEN_118026_1</name>
</gene>
<dbReference type="PANTHER" id="PTHR47326:SF1">
    <property type="entry name" value="HTH PSQ-TYPE DOMAIN-CONTAINING PROTEIN"/>
    <property type="match status" value="1"/>
</dbReference>
<comment type="caution">
    <text evidence="2">The sequence shown here is derived from an EMBL/GenBank/DDBJ whole genome shotgun (WGS) entry which is preliminary data.</text>
</comment>
<sequence length="81" mass="9199">MAGDFLNRELAHRWIGCAGLDGVFLLPWPPRLPDLMPCDFFLWGYVKDKQLVKAGPSSNEQPGSSTECESNRDSMWEKKLD</sequence>
<dbReference type="AlphaFoldDB" id="A0A4Y2C8B0"/>
<proteinExistence type="predicted"/>
<accession>A0A4Y2C8B0</accession>
<dbReference type="EMBL" id="BGPR01000159">
    <property type="protein sequence ID" value="GBM00681.1"/>
    <property type="molecule type" value="Genomic_DNA"/>
</dbReference>
<dbReference type="GO" id="GO:0003676">
    <property type="term" value="F:nucleic acid binding"/>
    <property type="evidence" value="ECO:0007669"/>
    <property type="project" value="InterPro"/>
</dbReference>
<dbReference type="PANTHER" id="PTHR47326">
    <property type="entry name" value="TRANSPOSABLE ELEMENT TC3 TRANSPOSASE-LIKE PROTEIN"/>
    <property type="match status" value="1"/>
</dbReference>